<dbReference type="NCBIfam" id="TIGR00197">
    <property type="entry name" value="yjeF_nterm"/>
    <property type="match status" value="1"/>
</dbReference>
<feature type="binding site" evidence="17">
    <location>
        <position position="379"/>
    </location>
    <ligand>
        <name>(6S)-NADPHX</name>
        <dbReference type="ChEBI" id="CHEBI:64076"/>
    </ligand>
</feature>
<proteinExistence type="inferred from homology"/>
<keyword evidence="8 17" id="KW-0521">NADP</keyword>
<evidence type="ECO:0000256" key="13">
    <source>
        <dbReference type="ARBA" id="ARBA00023268"/>
    </source>
</evidence>
<dbReference type="HAMAP" id="MF_01965">
    <property type="entry name" value="NADHX_dehydratase"/>
    <property type="match status" value="1"/>
</dbReference>
<dbReference type="Gene3D" id="3.40.1190.20">
    <property type="match status" value="1"/>
</dbReference>
<dbReference type="PANTHER" id="PTHR12592:SF0">
    <property type="entry name" value="ATP-DEPENDENT (S)-NAD(P)H-HYDRATE DEHYDRATASE"/>
    <property type="match status" value="1"/>
</dbReference>
<dbReference type="EC" id="5.1.99.6" evidence="19"/>
<feature type="binding site" evidence="18">
    <location>
        <position position="170"/>
    </location>
    <ligand>
        <name>K(+)</name>
        <dbReference type="ChEBI" id="CHEBI:29103"/>
    </ligand>
</feature>
<feature type="binding site" evidence="18">
    <location>
        <position position="167"/>
    </location>
    <ligand>
        <name>(6S)-NADPHX</name>
        <dbReference type="ChEBI" id="CHEBI:64076"/>
    </ligand>
</feature>
<evidence type="ECO:0000256" key="4">
    <source>
        <dbReference type="ARBA" id="ARBA00009524"/>
    </source>
</evidence>
<dbReference type="PROSITE" id="PS51385">
    <property type="entry name" value="YJEF_N"/>
    <property type="match status" value="1"/>
</dbReference>
<accession>A0A939DJ79</accession>
<keyword evidence="5 18" id="KW-0479">Metal-binding</keyword>
<evidence type="ECO:0000313" key="23">
    <source>
        <dbReference type="Proteomes" id="UP000664654"/>
    </source>
</evidence>
<dbReference type="Pfam" id="PF03853">
    <property type="entry name" value="YjeF_N"/>
    <property type="match status" value="1"/>
</dbReference>
<feature type="binding site" evidence="18">
    <location>
        <position position="72"/>
    </location>
    <ligand>
        <name>K(+)</name>
        <dbReference type="ChEBI" id="CHEBI:29103"/>
    </ligand>
</feature>
<evidence type="ECO:0000256" key="18">
    <source>
        <dbReference type="HAMAP-Rule" id="MF_01966"/>
    </source>
</evidence>
<dbReference type="GO" id="GO:0046872">
    <property type="term" value="F:metal ion binding"/>
    <property type="evidence" value="ECO:0007669"/>
    <property type="project" value="UniProtKB-UniRule"/>
</dbReference>
<keyword evidence="13" id="KW-0511">Multifunctional enzyme</keyword>
<comment type="caution">
    <text evidence="22">The sequence shown here is derived from an EMBL/GenBank/DDBJ whole genome shotgun (WGS) entry which is preliminary data.</text>
</comment>
<keyword evidence="12 17" id="KW-0456">Lyase</keyword>
<evidence type="ECO:0000256" key="5">
    <source>
        <dbReference type="ARBA" id="ARBA00022723"/>
    </source>
</evidence>
<feature type="binding site" evidence="18">
    <location>
        <position position="149"/>
    </location>
    <ligand>
        <name>(6S)-NADPHX</name>
        <dbReference type="ChEBI" id="CHEBI:64076"/>
    </ligand>
</feature>
<dbReference type="CDD" id="cd01171">
    <property type="entry name" value="YXKO-related"/>
    <property type="match status" value="1"/>
</dbReference>
<dbReference type="InterPro" id="IPR029056">
    <property type="entry name" value="Ribokinase-like"/>
</dbReference>
<dbReference type="AlphaFoldDB" id="A0A939DJ79"/>
<feature type="binding site" evidence="18">
    <location>
        <position position="134"/>
    </location>
    <ligand>
        <name>K(+)</name>
        <dbReference type="ChEBI" id="CHEBI:29103"/>
    </ligand>
</feature>
<comment type="similarity">
    <text evidence="17">Belongs to the NnrD/CARKD family.</text>
</comment>
<comment type="catalytic activity">
    <reaction evidence="2 18 19">
        <text>(6R)-NADPHX = (6S)-NADPHX</text>
        <dbReference type="Rhea" id="RHEA:32227"/>
        <dbReference type="ChEBI" id="CHEBI:64076"/>
        <dbReference type="ChEBI" id="CHEBI:64077"/>
        <dbReference type="EC" id="5.1.99.6"/>
    </reaction>
</comment>
<evidence type="ECO:0000256" key="7">
    <source>
        <dbReference type="ARBA" id="ARBA00022840"/>
    </source>
</evidence>
<evidence type="ECO:0000256" key="19">
    <source>
        <dbReference type="PIRNR" id="PIRNR017184"/>
    </source>
</evidence>
<comment type="similarity">
    <text evidence="18">Belongs to the NnrE/AIBP family.</text>
</comment>
<reference evidence="22" key="1">
    <citation type="submission" date="2021-03" db="EMBL/GenBank/DDBJ databases">
        <title>novel species isolated from a fishpond in China.</title>
        <authorList>
            <person name="Lu H."/>
            <person name="Cai Z."/>
        </authorList>
    </citation>
    <scope>NUCLEOTIDE SEQUENCE</scope>
    <source>
        <strain evidence="22">JCM 30855</strain>
    </source>
</reference>
<evidence type="ECO:0000259" key="20">
    <source>
        <dbReference type="PROSITE" id="PS51383"/>
    </source>
</evidence>
<sequence length="503" mass="53535">MNTFTTLKMMPSIAQKVFSTEQVKATEPVAAQIAGISLYELMERAGLGVFDELQLHFPQARRLLVLVGHGNNGGDGFVLARLARQAGIEVTLVEIGEQAKFSEDTRAACQRWLDNGGQNHRWPHPLHGYDLVVDAMLGTGIQGEVRSPYREVIDKLQEVESAILSIDVPSGLNADTGSPGGTAVQATRTVTLVAIKPGLVTGRGRQYTGKLSLARLGIGATFDKLAAPFASLIRLEDLPPLPPRPANSHKGMFGRLLCIGGNQGMPGSMRLCAEAALRTGAGLVKVLCHPQSQNVVVQGCPELMLADPEENPQQLFDWASCFAIGPGLGQDPWAQEWLNALLSYQQQHHKPMVLDADALNLVAASKNKKLPGNTVLTPHPAEAGRLLGLSAAEIEQDRYKALDRMVQLYSASLILKGAGSLVSANQERYVICDGNPGMASPGTGDLLTGVIAGLLAQGMDTGHAVLRAACLHGAAGDMAAEDGGERGMIASDLLPFIRRLVNH</sequence>
<evidence type="ECO:0000256" key="2">
    <source>
        <dbReference type="ARBA" id="ARBA00000909"/>
    </source>
</evidence>
<feature type="domain" description="YjeF N-terminal" evidence="21">
    <location>
        <begin position="23"/>
        <end position="224"/>
    </location>
</feature>
<comment type="similarity">
    <text evidence="3 19">In the N-terminal section; belongs to the NnrE/AIBP family.</text>
</comment>
<evidence type="ECO:0000256" key="16">
    <source>
        <dbReference type="ARBA" id="ARBA00049209"/>
    </source>
</evidence>
<dbReference type="SUPFAM" id="SSF53613">
    <property type="entry name" value="Ribokinase-like"/>
    <property type="match status" value="1"/>
</dbReference>
<comment type="function">
    <text evidence="17">Catalyzes the dehydration of the S-form of NAD(P)HX at the expense of ADP, which is converted to AMP. Together with NAD(P)HX epimerase, which catalyzes the epimerization of the S- and R-forms, the enzyme allows the repair of both epimers of NAD(P)HX, a damaged form of NAD(P)H that is a result of enzymatic or heat-dependent hydration.</text>
</comment>
<feature type="binding site" evidence="18">
    <location>
        <begin position="138"/>
        <end position="144"/>
    </location>
    <ligand>
        <name>(6S)-NADPHX</name>
        <dbReference type="ChEBI" id="CHEBI:64076"/>
    </ligand>
</feature>
<keyword evidence="11 18" id="KW-0413">Isomerase</keyword>
<comment type="catalytic activity">
    <reaction evidence="1 18 19">
        <text>(6R)-NADHX = (6S)-NADHX</text>
        <dbReference type="Rhea" id="RHEA:32215"/>
        <dbReference type="ChEBI" id="CHEBI:64074"/>
        <dbReference type="ChEBI" id="CHEBI:64075"/>
        <dbReference type="EC" id="5.1.99.6"/>
    </reaction>
</comment>
<organism evidence="22 23">
    <name type="scientific">Bowmanella dokdonensis</name>
    <dbReference type="NCBI Taxonomy" id="751969"/>
    <lineage>
        <taxon>Bacteria</taxon>
        <taxon>Pseudomonadati</taxon>
        <taxon>Pseudomonadota</taxon>
        <taxon>Gammaproteobacteria</taxon>
        <taxon>Alteromonadales</taxon>
        <taxon>Alteromonadaceae</taxon>
        <taxon>Bowmanella</taxon>
    </lineage>
</organism>
<dbReference type="InterPro" id="IPR000631">
    <property type="entry name" value="CARKD"/>
</dbReference>
<dbReference type="GO" id="GO:0046496">
    <property type="term" value="P:nicotinamide nucleotide metabolic process"/>
    <property type="evidence" value="ECO:0007669"/>
    <property type="project" value="UniProtKB-UniRule"/>
</dbReference>
<feature type="binding site" evidence="18">
    <location>
        <begin position="71"/>
        <end position="75"/>
    </location>
    <ligand>
        <name>(6S)-NADPHX</name>
        <dbReference type="ChEBI" id="CHEBI:64076"/>
    </ligand>
</feature>
<name>A0A939DJ79_9ALTE</name>
<evidence type="ECO:0000256" key="14">
    <source>
        <dbReference type="ARBA" id="ARBA00025153"/>
    </source>
</evidence>
<feature type="binding site" evidence="17">
    <location>
        <position position="327"/>
    </location>
    <ligand>
        <name>(6S)-NADPHX</name>
        <dbReference type="ChEBI" id="CHEBI:64076"/>
    </ligand>
</feature>
<dbReference type="GO" id="GO:0052856">
    <property type="term" value="F:NAD(P)HX epimerase activity"/>
    <property type="evidence" value="ECO:0007669"/>
    <property type="project" value="UniProtKB-UniRule"/>
</dbReference>
<dbReference type="PIRSF" id="PIRSF017184">
    <property type="entry name" value="Nnr"/>
    <property type="match status" value="1"/>
</dbReference>
<feature type="domain" description="YjeF C-terminal" evidence="20">
    <location>
        <begin position="233"/>
        <end position="503"/>
    </location>
</feature>
<dbReference type="InterPro" id="IPR004443">
    <property type="entry name" value="YjeF_N_dom"/>
</dbReference>
<dbReference type="InterPro" id="IPR030677">
    <property type="entry name" value="Nnr"/>
</dbReference>
<evidence type="ECO:0000256" key="9">
    <source>
        <dbReference type="ARBA" id="ARBA00022958"/>
    </source>
</evidence>
<evidence type="ECO:0000259" key="21">
    <source>
        <dbReference type="PROSITE" id="PS51385"/>
    </source>
</evidence>
<dbReference type="GO" id="GO:0110051">
    <property type="term" value="P:metabolite repair"/>
    <property type="evidence" value="ECO:0007669"/>
    <property type="project" value="TreeGrafter"/>
</dbReference>
<comment type="cofactor">
    <cofactor evidence="18 19">
        <name>K(+)</name>
        <dbReference type="ChEBI" id="CHEBI:29103"/>
    </cofactor>
    <text evidence="18 19">Binds 1 potassium ion per subunit.</text>
</comment>
<dbReference type="PANTHER" id="PTHR12592">
    <property type="entry name" value="ATP-DEPENDENT (S)-NAD(P)H-HYDRATE DEHYDRATASE FAMILY MEMBER"/>
    <property type="match status" value="1"/>
</dbReference>
<dbReference type="NCBIfam" id="TIGR00196">
    <property type="entry name" value="yjeF_cterm"/>
    <property type="match status" value="1"/>
</dbReference>
<comment type="subunit">
    <text evidence="17">Homotetramer.</text>
</comment>
<dbReference type="GO" id="GO:0052855">
    <property type="term" value="F:ADP-dependent NAD(P)H-hydrate dehydratase activity"/>
    <property type="evidence" value="ECO:0007669"/>
    <property type="project" value="UniProtKB-UniRule"/>
</dbReference>
<dbReference type="HAMAP" id="MF_01966">
    <property type="entry name" value="NADHX_epimerase"/>
    <property type="match status" value="1"/>
</dbReference>
<evidence type="ECO:0000256" key="17">
    <source>
        <dbReference type="HAMAP-Rule" id="MF_01965"/>
    </source>
</evidence>
<feature type="binding site" evidence="17">
    <location>
        <position position="445"/>
    </location>
    <ligand>
        <name>(6S)-NADPHX</name>
        <dbReference type="ChEBI" id="CHEBI:64076"/>
    </ligand>
</feature>
<comment type="catalytic activity">
    <reaction evidence="15 17 19">
        <text>(6S)-NADHX + ADP = AMP + phosphate + NADH + H(+)</text>
        <dbReference type="Rhea" id="RHEA:32223"/>
        <dbReference type="ChEBI" id="CHEBI:15378"/>
        <dbReference type="ChEBI" id="CHEBI:43474"/>
        <dbReference type="ChEBI" id="CHEBI:57945"/>
        <dbReference type="ChEBI" id="CHEBI:64074"/>
        <dbReference type="ChEBI" id="CHEBI:456215"/>
        <dbReference type="ChEBI" id="CHEBI:456216"/>
        <dbReference type="EC" id="4.2.1.136"/>
    </reaction>
</comment>
<dbReference type="Gene3D" id="3.40.50.10260">
    <property type="entry name" value="YjeF N-terminal domain"/>
    <property type="match status" value="1"/>
</dbReference>
<dbReference type="SUPFAM" id="SSF64153">
    <property type="entry name" value="YjeF N-terminal domain-like"/>
    <property type="match status" value="1"/>
</dbReference>
<dbReference type="PROSITE" id="PS51383">
    <property type="entry name" value="YJEF_C_3"/>
    <property type="match status" value="1"/>
</dbReference>
<dbReference type="Pfam" id="PF01256">
    <property type="entry name" value="Carb_kinase"/>
    <property type="match status" value="1"/>
</dbReference>
<evidence type="ECO:0000256" key="3">
    <source>
        <dbReference type="ARBA" id="ARBA00006001"/>
    </source>
</evidence>
<comment type="cofactor">
    <cofactor evidence="17">
        <name>Mg(2+)</name>
        <dbReference type="ChEBI" id="CHEBI:18420"/>
    </cofactor>
</comment>
<comment type="caution">
    <text evidence="17">Lacks conserved residue(s) required for the propagation of feature annotation.</text>
</comment>
<evidence type="ECO:0000313" key="22">
    <source>
        <dbReference type="EMBL" id="MBN7823714.1"/>
    </source>
</evidence>
<dbReference type="GO" id="GO:0005524">
    <property type="term" value="F:ATP binding"/>
    <property type="evidence" value="ECO:0007669"/>
    <property type="project" value="UniProtKB-UniRule"/>
</dbReference>
<dbReference type="InterPro" id="IPR036652">
    <property type="entry name" value="YjeF_N_dom_sf"/>
</dbReference>
<feature type="binding site" evidence="17">
    <location>
        <position position="444"/>
    </location>
    <ligand>
        <name>AMP</name>
        <dbReference type="ChEBI" id="CHEBI:456215"/>
    </ligand>
</feature>
<feature type="binding site" evidence="17">
    <location>
        <begin position="416"/>
        <end position="420"/>
    </location>
    <ligand>
        <name>AMP</name>
        <dbReference type="ChEBI" id="CHEBI:456215"/>
    </ligand>
</feature>
<evidence type="ECO:0000256" key="6">
    <source>
        <dbReference type="ARBA" id="ARBA00022741"/>
    </source>
</evidence>
<keyword evidence="23" id="KW-1185">Reference proteome</keyword>
<evidence type="ECO:0000256" key="12">
    <source>
        <dbReference type="ARBA" id="ARBA00023239"/>
    </source>
</evidence>
<dbReference type="EMBL" id="JAFKCV010000001">
    <property type="protein sequence ID" value="MBN7823714.1"/>
    <property type="molecule type" value="Genomic_DNA"/>
</dbReference>
<evidence type="ECO:0000256" key="8">
    <source>
        <dbReference type="ARBA" id="ARBA00022857"/>
    </source>
</evidence>
<comment type="catalytic activity">
    <reaction evidence="16 17 19">
        <text>(6S)-NADPHX + ADP = AMP + phosphate + NADPH + H(+)</text>
        <dbReference type="Rhea" id="RHEA:32235"/>
        <dbReference type="ChEBI" id="CHEBI:15378"/>
        <dbReference type="ChEBI" id="CHEBI:43474"/>
        <dbReference type="ChEBI" id="CHEBI:57783"/>
        <dbReference type="ChEBI" id="CHEBI:64076"/>
        <dbReference type="ChEBI" id="CHEBI:456215"/>
        <dbReference type="ChEBI" id="CHEBI:456216"/>
        <dbReference type="EC" id="4.2.1.136"/>
    </reaction>
</comment>
<evidence type="ECO:0000256" key="15">
    <source>
        <dbReference type="ARBA" id="ARBA00048238"/>
    </source>
</evidence>
<comment type="function">
    <text evidence="14 19">Bifunctional enzyme that catalyzes the epimerization of the S- and R-forms of NAD(P)HX and the dehydration of the S-form of NAD(P)HX at the expense of ADP, which is converted to AMP. This allows the repair of both epimers of NAD(P)HX, a damaged form of NAD(P)H that is a result of enzymatic or heat-dependent hydration.</text>
</comment>
<dbReference type="EC" id="4.2.1.136" evidence="19"/>
<keyword evidence="10 17" id="KW-0520">NAD</keyword>
<dbReference type="Proteomes" id="UP000664654">
    <property type="component" value="Unassembled WGS sequence"/>
</dbReference>
<evidence type="ECO:0000256" key="11">
    <source>
        <dbReference type="ARBA" id="ARBA00023235"/>
    </source>
</evidence>
<protein>
    <recommendedName>
        <fullName evidence="19">Bifunctional NAD(P)H-hydrate repair enzyme</fullName>
    </recommendedName>
    <alternativeName>
        <fullName evidence="19">Nicotinamide nucleotide repair protein</fullName>
    </alternativeName>
    <domain>
        <recommendedName>
            <fullName evidence="19">ADP-dependent (S)-NAD(P)H-hydrate dehydratase</fullName>
            <ecNumber evidence="19">4.2.1.136</ecNumber>
        </recommendedName>
        <alternativeName>
            <fullName evidence="19">ADP-dependent NAD(P)HX dehydratase</fullName>
        </alternativeName>
    </domain>
    <domain>
        <recommendedName>
            <fullName evidence="19">NAD(P)H-hydrate epimerase</fullName>
            <ecNumber evidence="19">5.1.99.6</ecNumber>
        </recommendedName>
    </domain>
</protein>
<keyword evidence="6 17" id="KW-0547">Nucleotide-binding</keyword>
<keyword evidence="9 18" id="KW-0630">Potassium</keyword>
<evidence type="ECO:0000256" key="10">
    <source>
        <dbReference type="ARBA" id="ARBA00023027"/>
    </source>
</evidence>
<comment type="function">
    <text evidence="18">Catalyzes the epimerization of the S- and R-forms of NAD(P)HX, a damaged form of NAD(P)H that is a result of enzymatic or heat-dependent hydration. This is a prerequisite for the S-specific NAD(P)H-hydrate dehydratase to allow the repair of both epimers of NAD(P)HX.</text>
</comment>
<gene>
    <name evidence="17" type="primary">nnrD</name>
    <name evidence="18" type="synonym">nnrE</name>
    <name evidence="22" type="ORF">J0A66_00620</name>
</gene>
<evidence type="ECO:0000256" key="1">
    <source>
        <dbReference type="ARBA" id="ARBA00000013"/>
    </source>
</evidence>
<comment type="similarity">
    <text evidence="4 19">In the C-terminal section; belongs to the NnrD/CARKD family.</text>
</comment>
<dbReference type="RefSeq" id="WP_206571838.1">
    <property type="nucleotide sequence ID" value="NZ_JAFKCV010000001.1"/>
</dbReference>
<keyword evidence="7 17" id="KW-0067">ATP-binding</keyword>